<sequence>MRSEANRLARAVNSCRDEIARLRARLQLYTNEADLGACVVLAPKSVDYSISAAPPTAANSVPSATVYREETVSSGWRLSVAEKGNFKTRIRKKRSHSCDSELQILNRVNVETDTHFCRTRDDKRDLANREVKPYKEGEEGENKKINGININNMQDVSHMDDGTGKHPSPEKFSLSSFNSPESDSNNQSKLCSDNMMTDSQYHTSTLSKSLLSNQDPERCAKMNGTQDAFLPKATPTNTERVGSFPI</sequence>
<feature type="compositionally biased region" description="Polar residues" evidence="2">
    <location>
        <begin position="173"/>
        <end position="193"/>
    </location>
</feature>
<feature type="compositionally biased region" description="Basic and acidic residues" evidence="2">
    <location>
        <begin position="157"/>
        <end position="169"/>
    </location>
</feature>
<protein>
    <submittedName>
        <fullName evidence="3">Uncharacterized protein</fullName>
    </submittedName>
</protein>
<evidence type="ECO:0000256" key="2">
    <source>
        <dbReference type="SAM" id="MobiDB-lite"/>
    </source>
</evidence>
<name>A0A3S5CM89_9PLAT</name>
<gene>
    <name evidence="3" type="ORF">PXEA_LOCUS13672</name>
</gene>
<dbReference type="EMBL" id="CAAALY010045411">
    <property type="protein sequence ID" value="VEL20232.1"/>
    <property type="molecule type" value="Genomic_DNA"/>
</dbReference>
<feature type="region of interest" description="Disordered" evidence="2">
    <location>
        <begin position="133"/>
        <end position="193"/>
    </location>
</feature>
<dbReference type="AlphaFoldDB" id="A0A3S5CM89"/>
<proteinExistence type="predicted"/>
<comment type="caution">
    <text evidence="3">The sequence shown here is derived from an EMBL/GenBank/DDBJ whole genome shotgun (WGS) entry which is preliminary data.</text>
</comment>
<feature type="coiled-coil region" evidence="1">
    <location>
        <begin position="5"/>
        <end position="32"/>
    </location>
</feature>
<keyword evidence="1" id="KW-0175">Coiled coil</keyword>
<evidence type="ECO:0000313" key="4">
    <source>
        <dbReference type="Proteomes" id="UP000784294"/>
    </source>
</evidence>
<keyword evidence="4" id="KW-1185">Reference proteome</keyword>
<organism evidence="3 4">
    <name type="scientific">Protopolystoma xenopodis</name>
    <dbReference type="NCBI Taxonomy" id="117903"/>
    <lineage>
        <taxon>Eukaryota</taxon>
        <taxon>Metazoa</taxon>
        <taxon>Spiralia</taxon>
        <taxon>Lophotrochozoa</taxon>
        <taxon>Platyhelminthes</taxon>
        <taxon>Monogenea</taxon>
        <taxon>Polyopisthocotylea</taxon>
        <taxon>Polystomatidea</taxon>
        <taxon>Polystomatidae</taxon>
        <taxon>Protopolystoma</taxon>
    </lineage>
</organism>
<feature type="region of interest" description="Disordered" evidence="2">
    <location>
        <begin position="217"/>
        <end position="246"/>
    </location>
</feature>
<evidence type="ECO:0000313" key="3">
    <source>
        <dbReference type="EMBL" id="VEL20232.1"/>
    </source>
</evidence>
<dbReference type="Proteomes" id="UP000784294">
    <property type="component" value="Unassembled WGS sequence"/>
</dbReference>
<reference evidence="3" key="1">
    <citation type="submission" date="2018-11" db="EMBL/GenBank/DDBJ databases">
        <authorList>
            <consortium name="Pathogen Informatics"/>
        </authorList>
    </citation>
    <scope>NUCLEOTIDE SEQUENCE</scope>
</reference>
<accession>A0A3S5CM89</accession>
<feature type="compositionally biased region" description="Basic and acidic residues" evidence="2">
    <location>
        <begin position="133"/>
        <end position="144"/>
    </location>
</feature>
<evidence type="ECO:0000256" key="1">
    <source>
        <dbReference type="SAM" id="Coils"/>
    </source>
</evidence>